<organism evidence="3 4">
    <name type="scientific">Aspergillus niger (strain ATCC 1015 / CBS 113.46 / FGSC A1144 / LSHB Ac4 / NCTC 3858a / NRRL 328 / USDA 3528.7)</name>
    <dbReference type="NCBI Taxonomy" id="380704"/>
    <lineage>
        <taxon>Eukaryota</taxon>
        <taxon>Fungi</taxon>
        <taxon>Dikarya</taxon>
        <taxon>Ascomycota</taxon>
        <taxon>Pezizomycotina</taxon>
        <taxon>Eurotiomycetes</taxon>
        <taxon>Eurotiomycetidae</taxon>
        <taxon>Eurotiales</taxon>
        <taxon>Aspergillaceae</taxon>
        <taxon>Aspergillus</taxon>
        <taxon>Aspergillus subgen. Circumdati</taxon>
    </lineage>
</organism>
<comment type="similarity">
    <text evidence="2">Belongs to the ustYa family.</text>
</comment>
<evidence type="ECO:0000256" key="2">
    <source>
        <dbReference type="ARBA" id="ARBA00035112"/>
    </source>
</evidence>
<evidence type="ECO:0000313" key="4">
    <source>
        <dbReference type="Proteomes" id="UP000009038"/>
    </source>
</evidence>
<evidence type="ECO:0008006" key="5">
    <source>
        <dbReference type="Google" id="ProtNLM"/>
    </source>
</evidence>
<dbReference type="PANTHER" id="PTHR33365:SF4">
    <property type="entry name" value="CYCLOCHLOROTINE BIOSYNTHESIS PROTEIN O"/>
    <property type="match status" value="1"/>
</dbReference>
<evidence type="ECO:0000256" key="1">
    <source>
        <dbReference type="ARBA" id="ARBA00004685"/>
    </source>
</evidence>
<comment type="caution">
    <text evidence="3">The sequence shown here is derived from an EMBL/GenBank/DDBJ whole genome shotgun (WGS) entry which is preliminary data.</text>
</comment>
<dbReference type="STRING" id="380704.G3YAV1"/>
<name>G3YAV1_ASPNA</name>
<gene>
    <name evidence="3" type="ORF">ASPNIDRAFT_39245</name>
</gene>
<evidence type="ECO:0000313" key="3">
    <source>
        <dbReference type="EMBL" id="EHA19817.1"/>
    </source>
</evidence>
<sequence>MGISRQQLTALNNHPDLAVRIENSGPEQEYMATFDVLHQLHCVYLLRKGIHMDYYKDRDEHFVNQTDERIFFHLDHCVDILRQTLMCHDDLSLVTYNWVKGLDVPYPNFNTYHTCKNWDTFLALNQKLDVSARWEDGKVVELYSIPRKPEHVDGMWPPP</sequence>
<dbReference type="EMBL" id="ACJE01000019">
    <property type="protein sequence ID" value="EHA19817.1"/>
    <property type="molecule type" value="Genomic_DNA"/>
</dbReference>
<dbReference type="OrthoDB" id="3687641at2759"/>
<dbReference type="HOGENOM" id="CLU_1660325_0_0_1"/>
<reference evidence="3 4" key="1">
    <citation type="journal article" date="2011" name="Genome Res.">
        <title>Comparative genomics of citric-acid-producing Aspergillus niger ATCC 1015 versus enzyme-producing CBS 513.88.</title>
        <authorList>
            <person name="Andersen M.R."/>
            <person name="Salazar M.P."/>
            <person name="Schaap P.J."/>
            <person name="van de Vondervoort P.J."/>
            <person name="Culley D."/>
            <person name="Thykaer J."/>
            <person name="Frisvad J.C."/>
            <person name="Nielsen K.F."/>
            <person name="Albang R."/>
            <person name="Albermann K."/>
            <person name="Berka R.M."/>
            <person name="Braus G.H."/>
            <person name="Braus-Stromeyer S.A."/>
            <person name="Corrochano L.M."/>
            <person name="Dai Z."/>
            <person name="van Dijck P.W."/>
            <person name="Hofmann G."/>
            <person name="Lasure L.L."/>
            <person name="Magnuson J.K."/>
            <person name="Menke H."/>
            <person name="Meijer M."/>
            <person name="Meijer S.L."/>
            <person name="Nielsen J.B."/>
            <person name="Nielsen M.L."/>
            <person name="van Ooyen A.J."/>
            <person name="Pel H.J."/>
            <person name="Poulsen L."/>
            <person name="Samson R.A."/>
            <person name="Stam H."/>
            <person name="Tsang A."/>
            <person name="van den Brink J.M."/>
            <person name="Atkins A."/>
            <person name="Aerts A."/>
            <person name="Shapiro H."/>
            <person name="Pangilinan J."/>
            <person name="Salamov A."/>
            <person name="Lou Y."/>
            <person name="Lindquist E."/>
            <person name="Lucas S."/>
            <person name="Grimwood J."/>
            <person name="Grigoriev I.V."/>
            <person name="Kubicek C.P."/>
            <person name="Martinez D."/>
            <person name="van Peij N.N."/>
            <person name="Roubos J.A."/>
            <person name="Nielsen J."/>
            <person name="Baker S.E."/>
        </authorList>
    </citation>
    <scope>NUCLEOTIDE SEQUENCE [LARGE SCALE GENOMIC DNA]</scope>
    <source>
        <strain evidence="4">ATCC 1015 / CBS 113.46 / FGSC A1144 / LSHB Ac4 / NCTC 3858a / NRRL 328 / USDA 3528.7</strain>
    </source>
</reference>
<dbReference type="InterPro" id="IPR021765">
    <property type="entry name" value="UstYa-like"/>
</dbReference>
<comment type="pathway">
    <text evidence="1">Mycotoxin biosynthesis.</text>
</comment>
<dbReference type="AlphaFoldDB" id="G3YAV1"/>
<dbReference type="Pfam" id="PF11807">
    <property type="entry name" value="UstYa"/>
    <property type="match status" value="1"/>
</dbReference>
<proteinExistence type="inferred from homology"/>
<dbReference type="GO" id="GO:0043386">
    <property type="term" value="P:mycotoxin biosynthetic process"/>
    <property type="evidence" value="ECO:0007669"/>
    <property type="project" value="InterPro"/>
</dbReference>
<protein>
    <recommendedName>
        <fullName evidence="5">Tat pathway signal sequence protein</fullName>
    </recommendedName>
</protein>
<dbReference type="Proteomes" id="UP000009038">
    <property type="component" value="Unassembled WGS sequence"/>
</dbReference>
<dbReference type="PANTHER" id="PTHR33365">
    <property type="entry name" value="YALI0B05434P"/>
    <property type="match status" value="1"/>
</dbReference>
<accession>G3YAV1</accession>